<dbReference type="NCBIfam" id="NF002378">
    <property type="entry name" value="PRK01372.1"/>
    <property type="match status" value="1"/>
</dbReference>
<dbReference type="InterPro" id="IPR011761">
    <property type="entry name" value="ATP-grasp"/>
</dbReference>
<dbReference type="Pfam" id="PF07478">
    <property type="entry name" value="Dala_Dala_lig_C"/>
    <property type="match status" value="1"/>
</dbReference>
<dbReference type="SUPFAM" id="SSF56059">
    <property type="entry name" value="Glutathione synthetase ATP-binding domain-like"/>
    <property type="match status" value="1"/>
</dbReference>
<dbReference type="AlphaFoldDB" id="E9L1F6"/>
<evidence type="ECO:0000256" key="3">
    <source>
        <dbReference type="ARBA" id="ARBA00023316"/>
    </source>
</evidence>
<dbReference type="PANTHER" id="PTHR23132">
    <property type="entry name" value="D-ALANINE--D-ALANINE LIGASE"/>
    <property type="match status" value="1"/>
</dbReference>
<dbReference type="PROSITE" id="PS50975">
    <property type="entry name" value="ATP_GRASP"/>
    <property type="match status" value="1"/>
</dbReference>
<dbReference type="HAMAP" id="MF_00047">
    <property type="entry name" value="Dala_Dala_lig"/>
    <property type="match status" value="1"/>
</dbReference>
<name>E9L1F6_9ZZZZ</name>
<evidence type="ECO:0000259" key="5">
    <source>
        <dbReference type="PROSITE" id="PS50975"/>
    </source>
</evidence>
<dbReference type="GO" id="GO:0005524">
    <property type="term" value="F:ATP binding"/>
    <property type="evidence" value="ECO:0007669"/>
    <property type="project" value="InterPro"/>
</dbReference>
<feature type="region of interest" description="Disordered" evidence="4">
    <location>
        <begin position="329"/>
        <end position="368"/>
    </location>
</feature>
<feature type="compositionally biased region" description="Basic and acidic residues" evidence="4">
    <location>
        <begin position="355"/>
        <end position="368"/>
    </location>
</feature>
<dbReference type="Gene3D" id="3.30.470.20">
    <property type="entry name" value="ATP-grasp fold, B domain"/>
    <property type="match status" value="1"/>
</dbReference>
<proteinExistence type="inferred from homology"/>
<sequence>MSELGRVLVLAGGLSLEREVSLRSGRRVFDALRGLDVDVEFGDLGPDLMRALIADPPSVVLPVLHGNPGEDGTVREVLELVGVPYVGASAEACRLAFDKPLAKALVARAGLGTPASVTLPREAFHDLGAAPLISLILKRLGLPLFVKPRAGGSAFGVGHVQDADQLPAALMACFAYHDTALIERAVTGVEVAVGVVDLGEGPVAMPAVEIVPRRGIYDYSAHYTAGATEFFCPARLSDRAAAAVAQAALTAHRALGLRDLSRTDLIVDKDDQLFVLETAVAPGLTDTSTFAMGLAAKGYAFARVWLQLAGLAGARGTSAAVQRSWHSVEQQSRDMLGNKPSDGAAGRGLTPVEISQHRLQEVTDPRKV</sequence>
<gene>
    <name evidence="6" type="ORF">CA37-12</name>
</gene>
<dbReference type="InterPro" id="IPR013815">
    <property type="entry name" value="ATP_grasp_subdomain_1"/>
</dbReference>
<dbReference type="InterPro" id="IPR005905">
    <property type="entry name" value="D_ala_D_ala"/>
</dbReference>
<accession>E9L1F6</accession>
<keyword evidence="3" id="KW-0961">Cell wall biogenesis/degradation</keyword>
<dbReference type="PANTHER" id="PTHR23132:SF23">
    <property type="entry name" value="D-ALANINE--D-ALANINE LIGASE B"/>
    <property type="match status" value="1"/>
</dbReference>
<evidence type="ECO:0000256" key="2">
    <source>
        <dbReference type="ARBA" id="ARBA00022598"/>
    </source>
</evidence>
<dbReference type="InterPro" id="IPR011095">
    <property type="entry name" value="Dala_Dala_lig_C"/>
</dbReference>
<dbReference type="GO" id="GO:0046872">
    <property type="term" value="F:metal ion binding"/>
    <property type="evidence" value="ECO:0007669"/>
    <property type="project" value="InterPro"/>
</dbReference>
<keyword evidence="2" id="KW-0436">Ligase</keyword>
<organism evidence="6">
    <name type="scientific">uncultured organism CA37</name>
    <dbReference type="NCBI Taxonomy" id="941420"/>
    <lineage>
        <taxon>unclassified sequences</taxon>
        <taxon>environmental samples</taxon>
    </lineage>
</organism>
<dbReference type="Gene3D" id="3.40.50.20">
    <property type="match status" value="1"/>
</dbReference>
<dbReference type="EMBL" id="HM486074">
    <property type="protein sequence ID" value="ADU56035.1"/>
    <property type="molecule type" value="Genomic_DNA"/>
</dbReference>
<dbReference type="InterPro" id="IPR016185">
    <property type="entry name" value="PreATP-grasp_dom_sf"/>
</dbReference>
<dbReference type="GO" id="GO:0008716">
    <property type="term" value="F:D-alanine-D-alanine ligase activity"/>
    <property type="evidence" value="ECO:0007669"/>
    <property type="project" value="InterPro"/>
</dbReference>
<feature type="domain" description="ATP-grasp" evidence="5">
    <location>
        <begin position="103"/>
        <end position="310"/>
    </location>
</feature>
<dbReference type="SUPFAM" id="SSF52440">
    <property type="entry name" value="PreATP-grasp domain"/>
    <property type="match status" value="1"/>
</dbReference>
<dbReference type="PIRSF" id="PIRSF039102">
    <property type="entry name" value="Ddl/VanB"/>
    <property type="match status" value="1"/>
</dbReference>
<reference evidence="6" key="1">
    <citation type="journal article" date="2010" name="J. Am. Chem. Soc.">
        <title>Tailoring enzyme-rich environmental DNA clones: a source of enzymes for generating libraries of unnatural natural products.</title>
        <authorList>
            <person name="Banik J.J."/>
            <person name="Craig J.W."/>
            <person name="Calle P.Y."/>
            <person name="Brady S.F."/>
        </authorList>
    </citation>
    <scope>NUCLEOTIDE SEQUENCE</scope>
</reference>
<protein>
    <recommendedName>
        <fullName evidence="5">ATP-grasp domain-containing protein</fullName>
    </recommendedName>
</protein>
<dbReference type="InterPro" id="IPR011127">
    <property type="entry name" value="Dala_Dala_lig_N"/>
</dbReference>
<dbReference type="GO" id="GO:0071555">
    <property type="term" value="P:cell wall organization"/>
    <property type="evidence" value="ECO:0007669"/>
    <property type="project" value="UniProtKB-KW"/>
</dbReference>
<comment type="similarity">
    <text evidence="1">Belongs to the D-alanine--D-alanine ligase family.</text>
</comment>
<evidence type="ECO:0000313" key="6">
    <source>
        <dbReference type="EMBL" id="ADU56035.1"/>
    </source>
</evidence>
<dbReference type="Gene3D" id="3.30.1490.20">
    <property type="entry name" value="ATP-grasp fold, A domain"/>
    <property type="match status" value="1"/>
</dbReference>
<dbReference type="Pfam" id="PF01820">
    <property type="entry name" value="Dala_Dala_lig_N"/>
    <property type="match status" value="1"/>
</dbReference>
<evidence type="ECO:0000256" key="4">
    <source>
        <dbReference type="SAM" id="MobiDB-lite"/>
    </source>
</evidence>
<evidence type="ECO:0000256" key="1">
    <source>
        <dbReference type="ARBA" id="ARBA00010871"/>
    </source>
</evidence>